<dbReference type="Proteomes" id="UP000558475">
    <property type="component" value="Unassembled WGS sequence"/>
</dbReference>
<reference evidence="5 6" key="1">
    <citation type="submission" date="2020-04" db="EMBL/GenBank/DDBJ databases">
        <title>Whole genome sequencing of clinical and environmental type strains of Ochrobactrum.</title>
        <authorList>
            <person name="Dharne M."/>
        </authorList>
    </citation>
    <scope>NUCLEOTIDE SEQUENCE [LARGE SCALE GENOMIC DNA]</scope>
    <source>
        <strain evidence="5 6">DSM 13340</strain>
    </source>
</reference>
<dbReference type="GO" id="GO:0009307">
    <property type="term" value="P:DNA restriction-modification system"/>
    <property type="evidence" value="ECO:0007669"/>
    <property type="project" value="UniProtKB-KW"/>
</dbReference>
<comment type="catalytic activity">
    <reaction evidence="4">
        <text>a 2'-deoxycytidine in DNA + S-adenosyl-L-methionine = a 5-methyl-2'-deoxycytidine in DNA + S-adenosyl-L-homocysteine + H(+)</text>
        <dbReference type="Rhea" id="RHEA:13681"/>
        <dbReference type="Rhea" id="RHEA-COMP:11369"/>
        <dbReference type="Rhea" id="RHEA-COMP:11370"/>
        <dbReference type="ChEBI" id="CHEBI:15378"/>
        <dbReference type="ChEBI" id="CHEBI:57856"/>
        <dbReference type="ChEBI" id="CHEBI:59789"/>
        <dbReference type="ChEBI" id="CHEBI:85452"/>
        <dbReference type="ChEBI" id="CHEBI:85454"/>
        <dbReference type="EC" id="2.1.1.37"/>
    </reaction>
</comment>
<evidence type="ECO:0000256" key="2">
    <source>
        <dbReference type="ARBA" id="ARBA00022679"/>
    </source>
</evidence>
<evidence type="ECO:0000256" key="4">
    <source>
        <dbReference type="ARBA" id="ARBA00047422"/>
    </source>
</evidence>
<dbReference type="InterPro" id="IPR001525">
    <property type="entry name" value="C5_MeTfrase"/>
</dbReference>
<comment type="caution">
    <text evidence="5">The sequence shown here is derived from an EMBL/GenBank/DDBJ whole genome shotgun (WGS) entry which is preliminary data.</text>
</comment>
<evidence type="ECO:0000256" key="3">
    <source>
        <dbReference type="ARBA" id="ARBA00022747"/>
    </source>
</evidence>
<dbReference type="EMBL" id="JAAXZB010000005">
    <property type="protein sequence ID" value="NKW11199.1"/>
    <property type="molecule type" value="Genomic_DNA"/>
</dbReference>
<proteinExistence type="predicted"/>
<evidence type="ECO:0008006" key="7">
    <source>
        <dbReference type="Google" id="ProtNLM"/>
    </source>
</evidence>
<keyword evidence="2" id="KW-0808">Transferase</keyword>
<keyword evidence="1" id="KW-0489">Methyltransferase</keyword>
<dbReference type="AlphaFoldDB" id="A0A7X6FV38"/>
<sequence>MFIGSASGQIGEFSHQGPDGEIQVFQVDAKRRRCQLEDSRRAIFGVPQRRERVFVVADFADRHGDSGTILFESKAKTGYLRRARKRKNDELRAGESAGKLSASNDNRLIHPRIFGTLMASAAGMSRPAGVGSELDFVIVQELNGKSIVRRPHPIECERLQGFPDDWTNVRYKGKPPLDSDRYRTLGNSMATPCMRFIGIGLLEYHQEQLVKAA</sequence>
<dbReference type="Pfam" id="PF00145">
    <property type="entry name" value="DNA_methylase"/>
    <property type="match status" value="1"/>
</dbReference>
<dbReference type="SUPFAM" id="SSF53335">
    <property type="entry name" value="S-adenosyl-L-methionine-dependent methyltransferases"/>
    <property type="match status" value="1"/>
</dbReference>
<organism evidence="5 6">
    <name type="scientific">Brucella tritici</name>
    <dbReference type="NCBI Taxonomy" id="94626"/>
    <lineage>
        <taxon>Bacteria</taxon>
        <taxon>Pseudomonadati</taxon>
        <taxon>Pseudomonadota</taxon>
        <taxon>Alphaproteobacteria</taxon>
        <taxon>Hyphomicrobiales</taxon>
        <taxon>Brucellaceae</taxon>
        <taxon>Brucella/Ochrobactrum group</taxon>
        <taxon>Brucella</taxon>
    </lineage>
</organism>
<keyword evidence="3" id="KW-0680">Restriction system</keyword>
<dbReference type="GO" id="GO:0003886">
    <property type="term" value="F:DNA (cytosine-5-)-methyltransferase activity"/>
    <property type="evidence" value="ECO:0007669"/>
    <property type="project" value="UniProtKB-EC"/>
</dbReference>
<dbReference type="GO" id="GO:0032259">
    <property type="term" value="P:methylation"/>
    <property type="evidence" value="ECO:0007669"/>
    <property type="project" value="UniProtKB-KW"/>
</dbReference>
<dbReference type="InterPro" id="IPR029063">
    <property type="entry name" value="SAM-dependent_MTases_sf"/>
</dbReference>
<dbReference type="Gene3D" id="3.90.120.10">
    <property type="entry name" value="DNA Methylase, subunit A, domain 2"/>
    <property type="match status" value="1"/>
</dbReference>
<gene>
    <name evidence="5" type="ORF">HGG76_26695</name>
</gene>
<protein>
    <recommendedName>
        <fullName evidence="7">DNA (cytosine-5-)-methyltransferase</fullName>
    </recommendedName>
</protein>
<evidence type="ECO:0000313" key="6">
    <source>
        <dbReference type="Proteomes" id="UP000558475"/>
    </source>
</evidence>
<accession>A0A7X6FV38</accession>
<name>A0A7X6FV38_9HYPH</name>
<evidence type="ECO:0000256" key="1">
    <source>
        <dbReference type="ARBA" id="ARBA00022603"/>
    </source>
</evidence>
<evidence type="ECO:0000313" key="5">
    <source>
        <dbReference type="EMBL" id="NKW11199.1"/>
    </source>
</evidence>